<accession>X6LEP5</accession>
<gene>
    <name evidence="2" type="ORF">RFI_37869</name>
</gene>
<evidence type="ECO:0000256" key="1">
    <source>
        <dbReference type="SAM" id="MobiDB-lite"/>
    </source>
</evidence>
<dbReference type="EMBL" id="ASPP01043482">
    <property type="protein sequence ID" value="ETN99601.1"/>
    <property type="molecule type" value="Genomic_DNA"/>
</dbReference>
<sequence length="241" mass="27775">MDPQKKKSNLEAENKEKENVENKEDLNFLDSCYNTQWILQLNKQKEVKGMLCLLCQQIAKNAMELTCDEHENSNAALIVGEDCLVRYLQQNSNKCPVEQHDNCKQSKNKLVRQYVDDIVVMCPRQYQLDLKQDSDTTNGNEQTNPEAASENALTRICNFQGKIKDVKEHLQGSCQLMTLSCSFKPFGCQALLFKYNYDDHVRLQVESHLALVMNQFNLLQQKVQGSENNQSNLQMQKDDCQ</sequence>
<dbReference type="Gene3D" id="3.30.40.10">
    <property type="entry name" value="Zinc/RING finger domain, C3HC4 (zinc finger)"/>
    <property type="match status" value="1"/>
</dbReference>
<protein>
    <recommendedName>
        <fullName evidence="4">TRAF-type domain-containing protein</fullName>
    </recommendedName>
</protein>
<dbReference type="AlphaFoldDB" id="X6LEP5"/>
<dbReference type="Proteomes" id="UP000023152">
    <property type="component" value="Unassembled WGS sequence"/>
</dbReference>
<reference evidence="2 3" key="1">
    <citation type="journal article" date="2013" name="Curr. Biol.">
        <title>The Genome of the Foraminiferan Reticulomyxa filosa.</title>
        <authorList>
            <person name="Glockner G."/>
            <person name="Hulsmann N."/>
            <person name="Schleicher M."/>
            <person name="Noegel A.A."/>
            <person name="Eichinger L."/>
            <person name="Gallinger C."/>
            <person name="Pawlowski J."/>
            <person name="Sierra R."/>
            <person name="Euteneuer U."/>
            <person name="Pillet L."/>
            <person name="Moustafa A."/>
            <person name="Platzer M."/>
            <person name="Groth M."/>
            <person name="Szafranski K."/>
            <person name="Schliwa M."/>
        </authorList>
    </citation>
    <scope>NUCLEOTIDE SEQUENCE [LARGE SCALE GENOMIC DNA]</scope>
</reference>
<organism evidence="2 3">
    <name type="scientific">Reticulomyxa filosa</name>
    <dbReference type="NCBI Taxonomy" id="46433"/>
    <lineage>
        <taxon>Eukaryota</taxon>
        <taxon>Sar</taxon>
        <taxon>Rhizaria</taxon>
        <taxon>Retaria</taxon>
        <taxon>Foraminifera</taxon>
        <taxon>Monothalamids</taxon>
        <taxon>Reticulomyxidae</taxon>
        <taxon>Reticulomyxa</taxon>
    </lineage>
</organism>
<evidence type="ECO:0008006" key="4">
    <source>
        <dbReference type="Google" id="ProtNLM"/>
    </source>
</evidence>
<feature type="region of interest" description="Disordered" evidence="1">
    <location>
        <begin position="1"/>
        <end position="20"/>
    </location>
</feature>
<feature type="non-terminal residue" evidence="2">
    <location>
        <position position="241"/>
    </location>
</feature>
<comment type="caution">
    <text evidence="2">The sequence shown here is derived from an EMBL/GenBank/DDBJ whole genome shotgun (WGS) entry which is preliminary data.</text>
</comment>
<evidence type="ECO:0000313" key="3">
    <source>
        <dbReference type="Proteomes" id="UP000023152"/>
    </source>
</evidence>
<keyword evidence="3" id="KW-1185">Reference proteome</keyword>
<proteinExistence type="predicted"/>
<name>X6LEP5_RETFI</name>
<dbReference type="InterPro" id="IPR013083">
    <property type="entry name" value="Znf_RING/FYVE/PHD"/>
</dbReference>
<evidence type="ECO:0000313" key="2">
    <source>
        <dbReference type="EMBL" id="ETN99601.1"/>
    </source>
</evidence>